<evidence type="ECO:0000256" key="1">
    <source>
        <dbReference type="ARBA" id="ARBA00000382"/>
    </source>
</evidence>
<dbReference type="RefSeq" id="WP_134720825.1">
    <property type="nucleotide sequence ID" value="NZ_SDKM01000059.1"/>
</dbReference>
<evidence type="ECO:0000256" key="4">
    <source>
        <dbReference type="ARBA" id="ARBA00022801"/>
    </source>
</evidence>
<dbReference type="OrthoDB" id="5480482at2"/>
<dbReference type="PANTHER" id="PTHR31983:SF0">
    <property type="entry name" value="GLUCAN ENDO-1,3-BETA-D-GLUCOSIDASE 2"/>
    <property type="match status" value="1"/>
</dbReference>
<comment type="catalytic activity">
    <reaction evidence="1">
        <text>Hydrolysis of (1-&gt;3)-beta-D-glucosidic linkages in (1-&gt;3)-beta-D-glucans.</text>
        <dbReference type="EC" id="3.2.1.39"/>
    </reaction>
</comment>
<dbReference type="Proteomes" id="UP000295198">
    <property type="component" value="Unassembled WGS sequence"/>
</dbReference>
<keyword evidence="6" id="KW-0326">Glycosidase</keyword>
<organism evidence="12 13">
    <name type="scientific">Nocardioides guangzhouensis</name>
    <dbReference type="NCBI Taxonomy" id="2497878"/>
    <lineage>
        <taxon>Bacteria</taxon>
        <taxon>Bacillati</taxon>
        <taxon>Actinomycetota</taxon>
        <taxon>Actinomycetes</taxon>
        <taxon>Propionibacteriales</taxon>
        <taxon>Nocardioidaceae</taxon>
        <taxon>Nocardioides</taxon>
    </lineage>
</organism>
<evidence type="ECO:0000256" key="8">
    <source>
        <dbReference type="ARBA" id="ARBA00023326"/>
    </source>
</evidence>
<evidence type="ECO:0000256" key="2">
    <source>
        <dbReference type="ARBA" id="ARBA00010730"/>
    </source>
</evidence>
<keyword evidence="8" id="KW-0624">Polysaccharide degradation</keyword>
<feature type="chain" id="PRO_5020683009" description="glucan endo-1,3-beta-D-glucosidase" evidence="10">
    <location>
        <begin position="24"/>
        <end position="676"/>
    </location>
</feature>
<dbReference type="InterPro" id="IPR040720">
    <property type="entry name" value="GH81_C"/>
</dbReference>
<comment type="caution">
    <text evidence="12">The sequence shown here is derived from an EMBL/GenBank/DDBJ whole genome shotgun (WGS) entry which is preliminary data.</text>
</comment>
<dbReference type="GO" id="GO:0000272">
    <property type="term" value="P:polysaccharide catabolic process"/>
    <property type="evidence" value="ECO:0007669"/>
    <property type="project" value="UniProtKB-KW"/>
</dbReference>
<gene>
    <name evidence="12" type="ORF">EKO23_23005</name>
</gene>
<comment type="similarity">
    <text evidence="2">Belongs to the glycosyl hydrolase 81 family.</text>
</comment>
<evidence type="ECO:0000256" key="7">
    <source>
        <dbReference type="ARBA" id="ARBA00023316"/>
    </source>
</evidence>
<dbReference type="PROSITE" id="PS51257">
    <property type="entry name" value="PROKAR_LIPOPROTEIN"/>
    <property type="match status" value="1"/>
</dbReference>
<dbReference type="Pfam" id="PF17652">
    <property type="entry name" value="Glyco_hydro81C"/>
    <property type="match status" value="1"/>
</dbReference>
<keyword evidence="13" id="KW-1185">Reference proteome</keyword>
<keyword evidence="4" id="KW-0378">Hydrolase</keyword>
<evidence type="ECO:0000313" key="13">
    <source>
        <dbReference type="Proteomes" id="UP000295198"/>
    </source>
</evidence>
<evidence type="ECO:0000256" key="3">
    <source>
        <dbReference type="ARBA" id="ARBA00012780"/>
    </source>
</evidence>
<dbReference type="GO" id="GO:0071555">
    <property type="term" value="P:cell wall organization"/>
    <property type="evidence" value="ECO:0007669"/>
    <property type="project" value="UniProtKB-KW"/>
</dbReference>
<dbReference type="EC" id="3.2.1.39" evidence="3"/>
<evidence type="ECO:0000259" key="11">
    <source>
        <dbReference type="Pfam" id="PF17652"/>
    </source>
</evidence>
<evidence type="ECO:0000256" key="9">
    <source>
        <dbReference type="SAM" id="MobiDB-lite"/>
    </source>
</evidence>
<reference evidence="12 13" key="1">
    <citation type="submission" date="2019-01" db="EMBL/GenBank/DDBJ databases">
        <title>Nocardioides guangzhouensis sp. nov., an actinobacterium isolated from soil.</title>
        <authorList>
            <person name="Fu Y."/>
            <person name="Cai Y."/>
            <person name="Lin Z."/>
            <person name="Chen P."/>
        </authorList>
    </citation>
    <scope>NUCLEOTIDE SEQUENCE [LARGE SCALE GENOMIC DNA]</scope>
    <source>
        <strain evidence="12 13">130</strain>
    </source>
</reference>
<keyword evidence="7" id="KW-0961">Cell wall biogenesis/degradation</keyword>
<feature type="domain" description="Glycosyl hydrolase family 81 C-terminal" evidence="11">
    <location>
        <begin position="337"/>
        <end position="668"/>
    </location>
</feature>
<dbReference type="GO" id="GO:0042973">
    <property type="term" value="F:glucan endo-1,3-beta-D-glucosidase activity"/>
    <property type="evidence" value="ECO:0007669"/>
    <property type="project" value="UniProtKB-EC"/>
</dbReference>
<dbReference type="AlphaFoldDB" id="A0A4Q4Z4D8"/>
<dbReference type="EMBL" id="SDKM01000059">
    <property type="protein sequence ID" value="RYP81851.1"/>
    <property type="molecule type" value="Genomic_DNA"/>
</dbReference>
<keyword evidence="10" id="KW-0732">Signal</keyword>
<keyword evidence="5" id="KW-0119">Carbohydrate metabolism</keyword>
<protein>
    <recommendedName>
        <fullName evidence="3">glucan endo-1,3-beta-D-glucosidase</fullName>
        <ecNumber evidence="3">3.2.1.39</ecNumber>
    </recommendedName>
</protein>
<accession>A0A4Q4Z4D8</accession>
<dbReference type="PROSITE" id="PS52008">
    <property type="entry name" value="GH81"/>
    <property type="match status" value="1"/>
</dbReference>
<sequence>MARARVALLLGVLVLAGCSSSPAADPDGPDRSGAPAAGAPLPHSEVAPLVQAQTRRALADLPTTRLAPGLLPPTNKWFSGLVFGDEPQPVFPLPLAFTIDARSFGFGLPQVVTSADAIVGSHQRDVSVTAQGSTRQRVSAYDDASVTMQARDAAGATLGRTTVAEGSPYVTHRAARREVLRTSVPFTGSGATRTATTPTGTYAVRLDDATVRGRRIALAKGGSAVFFPVPAGRSPGELARRAVPLTGAATTWSVAADTVTTSVRYRTAGGARTAYGVLPHQRGSLTGDSSCTLGSFPTVLGELTLCEGTGPTWTAPRQDARAGLDLSGLDGEQRDEIASQVRADLAASADLPADSYFGGKALYRLSQLLALADEVGADDAAADAAAALTTALRTWTEPQGCARRVERCFVYDPQWKGVVGQAPAFGSETFNDHHFHYGYFLYAAGVLGLHDPDVVDDLRPVMTLLAADVAGGSDTGLSPRLRVFDSWASHSWASGTSPFADGNNQESSSEAVTAWAGLRLWADAAGDDLLARQATWLMSSEAAAARAYWTGFDTDQPIYDGFAHGVVGIGWGGKRDHATWFSAEPTAVLGIQVIPMSPSSDYLAADPDRVIANVEAATRAGGYADQLGDYVLMYSALGGCDAAHDALTKARTLPDDAIDDGNSRSYLLAFLVARRC</sequence>
<feature type="region of interest" description="Disordered" evidence="9">
    <location>
        <begin position="21"/>
        <end position="42"/>
    </location>
</feature>
<dbReference type="GO" id="GO:0052861">
    <property type="term" value="F:endo-1,3(4)-beta-glucanase activity"/>
    <property type="evidence" value="ECO:0007669"/>
    <property type="project" value="InterPro"/>
</dbReference>
<proteinExistence type="inferred from homology"/>
<name>A0A4Q4Z4D8_9ACTN</name>
<evidence type="ECO:0000313" key="12">
    <source>
        <dbReference type="EMBL" id="RYP81851.1"/>
    </source>
</evidence>
<evidence type="ECO:0000256" key="6">
    <source>
        <dbReference type="ARBA" id="ARBA00023295"/>
    </source>
</evidence>
<dbReference type="InterPro" id="IPR005200">
    <property type="entry name" value="Endo-beta-glucanase"/>
</dbReference>
<evidence type="ECO:0000256" key="10">
    <source>
        <dbReference type="SAM" id="SignalP"/>
    </source>
</evidence>
<evidence type="ECO:0000256" key="5">
    <source>
        <dbReference type="ARBA" id="ARBA00023277"/>
    </source>
</evidence>
<feature type="signal peptide" evidence="10">
    <location>
        <begin position="1"/>
        <end position="23"/>
    </location>
</feature>
<dbReference type="PANTHER" id="PTHR31983">
    <property type="entry name" value="ENDO-1,3(4)-BETA-GLUCANASE 1"/>
    <property type="match status" value="1"/>
</dbReference>
<dbReference type="Gene3D" id="2.70.98.30">
    <property type="entry name" value="Golgi alpha-mannosidase II, domain 4"/>
    <property type="match status" value="1"/>
</dbReference>